<evidence type="ECO:0000313" key="1">
    <source>
        <dbReference type="EMBL" id="KAK3062861.1"/>
    </source>
</evidence>
<name>A0ACC3D7H6_9PEZI</name>
<organism evidence="1 2">
    <name type="scientific">Coniosporium uncinatum</name>
    <dbReference type="NCBI Taxonomy" id="93489"/>
    <lineage>
        <taxon>Eukaryota</taxon>
        <taxon>Fungi</taxon>
        <taxon>Dikarya</taxon>
        <taxon>Ascomycota</taxon>
        <taxon>Pezizomycotina</taxon>
        <taxon>Dothideomycetes</taxon>
        <taxon>Dothideomycetes incertae sedis</taxon>
        <taxon>Coniosporium</taxon>
    </lineage>
</organism>
<dbReference type="EMBL" id="JAWDJW010007094">
    <property type="protein sequence ID" value="KAK3062861.1"/>
    <property type="molecule type" value="Genomic_DNA"/>
</dbReference>
<accession>A0ACC3D7H6</accession>
<comment type="caution">
    <text evidence="1">The sequence shown here is derived from an EMBL/GenBank/DDBJ whole genome shotgun (WGS) entry which is preliminary data.</text>
</comment>
<sequence>MHSTTLLPLFLLLTAPVTLALTPCTTSTAITLPVGSGTDAENSGSAVDSCSAECGNDSACLSTCLSLAGQGECAAVGCDGESNLIDDGTGVADDGDLIKRGMRMRVRRGKGRLGLGAGSGSGSLGLARRQGYSCDDTELCAVSGNGVLMCLDGTSGDYTDENGGSGNAYDGSYTAGSGSDNSSSDDPSSDDSSPSSASDDSDADSSSATADATSTDATGGAATAYDSESASTTSSTAPRTSAASSAASLATASGTPTGGNVVVSTGAAGKLSAGIFAAVGVAGPLFAMVV</sequence>
<reference evidence="1" key="1">
    <citation type="submission" date="2024-09" db="EMBL/GenBank/DDBJ databases">
        <title>Black Yeasts Isolated from many extreme environments.</title>
        <authorList>
            <person name="Coleine C."/>
            <person name="Stajich J.E."/>
            <person name="Selbmann L."/>
        </authorList>
    </citation>
    <scope>NUCLEOTIDE SEQUENCE</scope>
    <source>
        <strain evidence="1">CCFEE 5737</strain>
    </source>
</reference>
<gene>
    <name evidence="1" type="ORF">LTS18_003219</name>
</gene>
<keyword evidence="2" id="KW-1185">Reference proteome</keyword>
<dbReference type="Proteomes" id="UP001186974">
    <property type="component" value="Unassembled WGS sequence"/>
</dbReference>
<protein>
    <submittedName>
        <fullName evidence="1">Uncharacterized protein</fullName>
    </submittedName>
</protein>
<proteinExistence type="predicted"/>
<evidence type="ECO:0000313" key="2">
    <source>
        <dbReference type="Proteomes" id="UP001186974"/>
    </source>
</evidence>